<protein>
    <recommendedName>
        <fullName evidence="4">Trypsin-like cysteine/serine peptidase domain-containing protein</fullName>
    </recommendedName>
</protein>
<dbReference type="InterPro" id="IPR009003">
    <property type="entry name" value="Peptidase_S1_PA"/>
</dbReference>
<feature type="compositionally biased region" description="Polar residues" evidence="1">
    <location>
        <begin position="89"/>
        <end position="104"/>
    </location>
</feature>
<name>A0A397VWI1_9GLOM</name>
<accession>A0A397VWI1</accession>
<dbReference type="EMBL" id="QKWP01000265">
    <property type="protein sequence ID" value="RIB23366.1"/>
    <property type="molecule type" value="Genomic_DNA"/>
</dbReference>
<dbReference type="OrthoDB" id="2345133at2759"/>
<feature type="region of interest" description="Disordered" evidence="1">
    <location>
        <begin position="63"/>
        <end position="113"/>
    </location>
</feature>
<dbReference type="Proteomes" id="UP000266673">
    <property type="component" value="Unassembled WGS sequence"/>
</dbReference>
<dbReference type="Gene3D" id="2.40.10.10">
    <property type="entry name" value="Trypsin-like serine proteases"/>
    <property type="match status" value="2"/>
</dbReference>
<evidence type="ECO:0000313" key="3">
    <source>
        <dbReference type="Proteomes" id="UP000266673"/>
    </source>
</evidence>
<evidence type="ECO:0000256" key="1">
    <source>
        <dbReference type="SAM" id="MobiDB-lite"/>
    </source>
</evidence>
<proteinExistence type="predicted"/>
<organism evidence="2 3">
    <name type="scientific">Gigaspora rosea</name>
    <dbReference type="NCBI Taxonomy" id="44941"/>
    <lineage>
        <taxon>Eukaryota</taxon>
        <taxon>Fungi</taxon>
        <taxon>Fungi incertae sedis</taxon>
        <taxon>Mucoromycota</taxon>
        <taxon>Glomeromycotina</taxon>
        <taxon>Glomeromycetes</taxon>
        <taxon>Diversisporales</taxon>
        <taxon>Gigasporaceae</taxon>
        <taxon>Gigaspora</taxon>
    </lineage>
</organism>
<feature type="compositionally biased region" description="Polar residues" evidence="1">
    <location>
        <begin position="63"/>
        <end position="78"/>
    </location>
</feature>
<evidence type="ECO:0000313" key="2">
    <source>
        <dbReference type="EMBL" id="RIB23366.1"/>
    </source>
</evidence>
<dbReference type="CDD" id="cd21112">
    <property type="entry name" value="alphaLP-like"/>
    <property type="match status" value="1"/>
</dbReference>
<sequence length="362" mass="40042">MHLKNKSLAIQYNVNSLIIGIEYKINNVVIHLNYNDKENNDFINHAKKFNVIIKHHEKENIPISSVSNYQHGPNQTKRNLIKRSPPSPISSVSNYQHGPNQTKRNLIKRSPPSKRQKLGIEILGGHGLHNNESYGCSAGFWVFDEESPEILLLATVGHCAINGPFKPDGSVDFYYLGLNSLKTNIFVETMETYDFEPIDRGYVAVDTKNTELAIFPSIINPDSRTYQELFVVGQKVLSEKDIGSTICKSGYRTHVTCGTLIGIHGTFTVDGKTYKSVLEAELFSAEGDSGGPVFQYAIDDDGVVRGNVNILGLLLAGNSTSNITVFHPVDKILVDEDHEMELSLLTVSNVAILSLLILNSGI</sequence>
<dbReference type="AlphaFoldDB" id="A0A397VWI1"/>
<evidence type="ECO:0008006" key="4">
    <source>
        <dbReference type="Google" id="ProtNLM"/>
    </source>
</evidence>
<dbReference type="InterPro" id="IPR043504">
    <property type="entry name" value="Peptidase_S1_PA_chymotrypsin"/>
</dbReference>
<dbReference type="SUPFAM" id="SSF50494">
    <property type="entry name" value="Trypsin-like serine proteases"/>
    <property type="match status" value="1"/>
</dbReference>
<comment type="caution">
    <text evidence="2">The sequence shown here is derived from an EMBL/GenBank/DDBJ whole genome shotgun (WGS) entry which is preliminary data.</text>
</comment>
<keyword evidence="3" id="KW-1185">Reference proteome</keyword>
<reference evidence="2 3" key="1">
    <citation type="submission" date="2018-06" db="EMBL/GenBank/DDBJ databases">
        <title>Comparative genomics reveals the genomic features of Rhizophagus irregularis, R. cerebriforme, R. diaphanum and Gigaspora rosea, and their symbiotic lifestyle signature.</title>
        <authorList>
            <person name="Morin E."/>
            <person name="San Clemente H."/>
            <person name="Chen E.C.H."/>
            <person name="De La Providencia I."/>
            <person name="Hainaut M."/>
            <person name="Kuo A."/>
            <person name="Kohler A."/>
            <person name="Murat C."/>
            <person name="Tang N."/>
            <person name="Roy S."/>
            <person name="Loubradou J."/>
            <person name="Henrissat B."/>
            <person name="Grigoriev I.V."/>
            <person name="Corradi N."/>
            <person name="Roux C."/>
            <person name="Martin F.M."/>
        </authorList>
    </citation>
    <scope>NUCLEOTIDE SEQUENCE [LARGE SCALE GENOMIC DNA]</scope>
    <source>
        <strain evidence="2 3">DAOM 194757</strain>
    </source>
</reference>
<gene>
    <name evidence="2" type="ORF">C2G38_2139787</name>
</gene>